<dbReference type="Proteomes" id="UP000229329">
    <property type="component" value="Unassembled WGS sequence"/>
</dbReference>
<evidence type="ECO:0000313" key="5">
    <source>
        <dbReference type="Proteomes" id="UP000229329"/>
    </source>
</evidence>
<dbReference type="InterPro" id="IPR054843">
    <property type="entry name" value="Slam_hemophilin_C"/>
</dbReference>
<dbReference type="InterPro" id="IPR054535">
    <property type="entry name" value="HphA_N"/>
</dbReference>
<dbReference type="NCBIfam" id="NF041636">
    <property type="entry name" value="slam_lipo"/>
    <property type="match status" value="1"/>
</dbReference>
<dbReference type="InterPro" id="IPR054536">
    <property type="entry name" value="HphA_C"/>
</dbReference>
<keyword evidence="5" id="KW-1185">Reference proteome</keyword>
<dbReference type="OrthoDB" id="8607327at2"/>
<sequence>MKLTTLSSALLAALSLSIAFTTHANVTSGISNANTQLQLPERGSDAHNGWFHQDPSGLPGVEVKGVTSKVTSFQSLTNITKNTQWLKIFGGVDKNGVVVLNMGNLPSWVPGFHGELGNFAFKKVGAEALYFGEWTAKGGNVDKDRVVYYAGNNKTTTMPTNGTAVYDVTGINKNTELDKAVLKGQMTADFNKNTLKGSIQKTGLAVSIDAKIQSDASFSGRAMANNTAKGRTAGHFFGHNAEALAGYAKFNGNTQFDTAFGGTKK</sequence>
<dbReference type="AlphaFoldDB" id="A0A2M8S4G0"/>
<feature type="chain" id="PRO_5014844600" evidence="1">
    <location>
        <begin position="25"/>
        <end position="265"/>
    </location>
</feature>
<evidence type="ECO:0000259" key="3">
    <source>
        <dbReference type="Pfam" id="PF22829"/>
    </source>
</evidence>
<evidence type="ECO:0000256" key="1">
    <source>
        <dbReference type="SAM" id="SignalP"/>
    </source>
</evidence>
<dbReference type="Gene3D" id="2.40.160.90">
    <property type="match status" value="1"/>
</dbReference>
<reference evidence="4 5" key="1">
    <citation type="submission" date="2017-11" db="EMBL/GenBank/DDBJ databases">
        <title>Reclassification of Bisgaard taxon 7 as Conservatibacter flavescens gen. nov., sp. nov.</title>
        <authorList>
            <person name="Christensen H."/>
        </authorList>
    </citation>
    <scope>NUCLEOTIDE SEQUENCE [LARGE SCALE GENOMIC DNA]</scope>
    <source>
        <strain evidence="4 5">7_4</strain>
    </source>
</reference>
<evidence type="ECO:0000259" key="2">
    <source>
        <dbReference type="Pfam" id="PF22828"/>
    </source>
</evidence>
<dbReference type="RefSeq" id="WP_100287954.1">
    <property type="nucleotide sequence ID" value="NZ_PHHA01000003.1"/>
</dbReference>
<dbReference type="Pfam" id="PF22829">
    <property type="entry name" value="HphA_C"/>
    <property type="match status" value="1"/>
</dbReference>
<gene>
    <name evidence="4" type="ORF">CVP05_02310</name>
</gene>
<name>A0A2M8S4G0_9PAST</name>
<dbReference type="EMBL" id="PHHA01000003">
    <property type="protein sequence ID" value="PJG86022.1"/>
    <property type="molecule type" value="Genomic_DNA"/>
</dbReference>
<comment type="caution">
    <text evidence="4">The sequence shown here is derived from an EMBL/GenBank/DDBJ whole genome shotgun (WGS) entry which is preliminary data.</text>
</comment>
<accession>A0A2M8S4G0</accession>
<keyword evidence="1" id="KW-0732">Signal</keyword>
<feature type="signal peptide" evidence="1">
    <location>
        <begin position="1"/>
        <end position="24"/>
    </location>
</feature>
<dbReference type="SUPFAM" id="SSF56925">
    <property type="entry name" value="OMPA-like"/>
    <property type="match status" value="1"/>
</dbReference>
<feature type="domain" description="HphA N-terminal heme-binding" evidence="2">
    <location>
        <begin position="23"/>
        <end position="146"/>
    </location>
</feature>
<organism evidence="4 5">
    <name type="scientific">Conservatibacter flavescens</name>
    <dbReference type="NCBI Taxonomy" id="28161"/>
    <lineage>
        <taxon>Bacteria</taxon>
        <taxon>Pseudomonadati</taxon>
        <taxon>Pseudomonadota</taxon>
        <taxon>Gammaproteobacteria</taxon>
        <taxon>Pasteurellales</taxon>
        <taxon>Pasteurellaceae</taxon>
        <taxon>Conservatibacter</taxon>
    </lineage>
</organism>
<dbReference type="Pfam" id="PF22828">
    <property type="entry name" value="HphA_N"/>
    <property type="match status" value="1"/>
</dbReference>
<proteinExistence type="predicted"/>
<evidence type="ECO:0000313" key="4">
    <source>
        <dbReference type="EMBL" id="PJG86022.1"/>
    </source>
</evidence>
<feature type="domain" description="HphA C-terminal" evidence="3">
    <location>
        <begin position="156"/>
        <end position="264"/>
    </location>
</feature>
<protein>
    <submittedName>
        <fullName evidence="4">Uncharacterized protein</fullName>
    </submittedName>
</protein>
<dbReference type="InterPro" id="IPR011250">
    <property type="entry name" value="OMP/PagP_B-barrel"/>
</dbReference>